<feature type="binding site" evidence="15">
    <location>
        <position position="123"/>
    </location>
    <ligand>
        <name>DNA</name>
        <dbReference type="ChEBI" id="CHEBI:16991"/>
    </ligand>
</feature>
<keyword evidence="10 15" id="KW-0234">DNA repair</keyword>
<dbReference type="NCBIfam" id="NF002211">
    <property type="entry name" value="PRK01103.1"/>
    <property type="match status" value="1"/>
</dbReference>
<dbReference type="GO" id="GO:0140078">
    <property type="term" value="F:class I DNA-(apurinic or apyrimidinic site) endonuclease activity"/>
    <property type="evidence" value="ECO:0007669"/>
    <property type="project" value="UniProtKB-EC"/>
</dbReference>
<dbReference type="SUPFAM" id="SSF81624">
    <property type="entry name" value="N-terminal domain of MutM-like DNA repair proteins"/>
    <property type="match status" value="1"/>
</dbReference>
<keyword evidence="4 15" id="KW-0479">Metal-binding</keyword>
<evidence type="ECO:0000256" key="13">
    <source>
        <dbReference type="ARBA" id="ARBA00023295"/>
    </source>
</evidence>
<dbReference type="InterPro" id="IPR000214">
    <property type="entry name" value="Znf_DNA_glyclase/AP_lyase"/>
</dbReference>
<dbReference type="GO" id="GO:0008270">
    <property type="term" value="F:zinc ion binding"/>
    <property type="evidence" value="ECO:0007669"/>
    <property type="project" value="UniProtKB-UniRule"/>
</dbReference>
<evidence type="ECO:0000256" key="5">
    <source>
        <dbReference type="ARBA" id="ARBA00022763"/>
    </source>
</evidence>
<feature type="active site" description="Proton donor; for beta-elimination activity" evidence="15">
    <location>
        <position position="58"/>
    </location>
</feature>
<evidence type="ECO:0000256" key="10">
    <source>
        <dbReference type="ARBA" id="ARBA00023204"/>
    </source>
</evidence>
<dbReference type="InterPro" id="IPR010663">
    <property type="entry name" value="Znf_FPG/IleRS"/>
</dbReference>
<evidence type="ECO:0000256" key="12">
    <source>
        <dbReference type="ARBA" id="ARBA00023268"/>
    </source>
</evidence>
<evidence type="ECO:0000256" key="9">
    <source>
        <dbReference type="ARBA" id="ARBA00023125"/>
    </source>
</evidence>
<proteinExistence type="inferred from homology"/>
<feature type="domain" description="Formamidopyrimidine-DNA glycosylase catalytic" evidence="17">
    <location>
        <begin position="2"/>
        <end position="126"/>
    </location>
</feature>
<dbReference type="Proteomes" id="UP000676409">
    <property type="component" value="Chromosome"/>
</dbReference>
<dbReference type="SMART" id="SM00898">
    <property type="entry name" value="Fapy_DNA_glyco"/>
    <property type="match status" value="1"/>
</dbReference>
<dbReference type="EC" id="3.2.2.23" evidence="15"/>
<dbReference type="Gene3D" id="1.10.8.50">
    <property type="match status" value="1"/>
</dbReference>
<sequence length="287" mass="31480">MPELPEVETVRRGLQPVLEGARLSRVEQRRPDLRFPLPEGFVQRLTGARIEALERRAKYLLARLDRDETLVMHLGMTGRFEIEGGPCRARPGEFALAAPADPKHAHVVFHTEAGPVVTFFDPRRFGYMDLIETGKLGDHAWFAGLGPEPLGPGFGAAHLASELAGRRQAIKTLLLDQRIVAGLGNIYVCEALWRARISPLKPGGEIRPAALKTLVQAVREVLEEAIEAGGSTLRDYASADGALGYFQHSFAAYGREGEPCRTPRCRGAIERAVQGGRSTFFCATCQK</sequence>
<comment type="cofactor">
    <cofactor evidence="15">
        <name>Zn(2+)</name>
        <dbReference type="ChEBI" id="CHEBI:29105"/>
    </cofactor>
    <text evidence="15">Binds 1 zinc ion per subunit.</text>
</comment>
<evidence type="ECO:0000256" key="14">
    <source>
        <dbReference type="ARBA" id="ARBA00044632"/>
    </source>
</evidence>
<dbReference type="GO" id="GO:0003684">
    <property type="term" value="F:damaged DNA binding"/>
    <property type="evidence" value="ECO:0007669"/>
    <property type="project" value="InterPro"/>
</dbReference>
<dbReference type="InterPro" id="IPR012319">
    <property type="entry name" value="FPG_cat"/>
</dbReference>
<dbReference type="PANTHER" id="PTHR22993">
    <property type="entry name" value="FORMAMIDOPYRIMIDINE-DNA GLYCOSYLASE"/>
    <property type="match status" value="1"/>
</dbReference>
<dbReference type="SMART" id="SM01232">
    <property type="entry name" value="H2TH"/>
    <property type="match status" value="1"/>
</dbReference>
<dbReference type="EC" id="4.2.99.18" evidence="15"/>
<comment type="similarity">
    <text evidence="2 15">Belongs to the FPG family.</text>
</comment>
<reference evidence="18" key="1">
    <citation type="submission" date="2021-04" db="EMBL/GenBank/DDBJ databases">
        <title>The complete genome sequence of Caulobacter sp. S6.</title>
        <authorList>
            <person name="Tang Y."/>
            <person name="Ouyang W."/>
            <person name="Liu Q."/>
            <person name="Huang B."/>
            <person name="Guo Z."/>
            <person name="Lei P."/>
        </authorList>
    </citation>
    <scope>NUCLEOTIDE SEQUENCE</scope>
    <source>
        <strain evidence="18">S6</strain>
    </source>
</reference>
<keyword evidence="9 15" id="KW-0238">DNA-binding</keyword>
<protein>
    <recommendedName>
        <fullName evidence="15">Formamidopyrimidine-DNA glycosylase</fullName>
        <shortName evidence="15">Fapy-DNA glycosylase</shortName>
        <ecNumber evidence="15">3.2.2.23</ecNumber>
    </recommendedName>
    <alternativeName>
        <fullName evidence="15">DNA-(apurinic or apyrimidinic site) lyase MutM</fullName>
        <shortName evidence="15">AP lyase MutM</shortName>
        <ecNumber evidence="15">4.2.99.18</ecNumber>
    </alternativeName>
</protein>
<dbReference type="PROSITE" id="PS51066">
    <property type="entry name" value="ZF_FPG_2"/>
    <property type="match status" value="1"/>
</dbReference>
<keyword evidence="12 15" id="KW-0511">Multifunctional enzyme</keyword>
<dbReference type="GO" id="GO:0034039">
    <property type="term" value="F:8-oxo-7,8-dihydroguanine DNA N-glycosylase activity"/>
    <property type="evidence" value="ECO:0007669"/>
    <property type="project" value="TreeGrafter"/>
</dbReference>
<feature type="active site" description="Proton donor" evidence="15">
    <location>
        <position position="3"/>
    </location>
</feature>
<dbReference type="Pfam" id="PF06827">
    <property type="entry name" value="zf-FPG_IleRS"/>
    <property type="match status" value="1"/>
</dbReference>
<evidence type="ECO:0000256" key="3">
    <source>
        <dbReference type="ARBA" id="ARBA00011245"/>
    </source>
</evidence>
<dbReference type="PANTHER" id="PTHR22993:SF9">
    <property type="entry name" value="FORMAMIDOPYRIMIDINE-DNA GLYCOSYLASE"/>
    <property type="match status" value="1"/>
</dbReference>
<evidence type="ECO:0000313" key="19">
    <source>
        <dbReference type="Proteomes" id="UP000676409"/>
    </source>
</evidence>
<evidence type="ECO:0000256" key="8">
    <source>
        <dbReference type="ARBA" id="ARBA00022833"/>
    </source>
</evidence>
<keyword evidence="7 15" id="KW-0378">Hydrolase</keyword>
<comment type="subunit">
    <text evidence="3 15">Monomer.</text>
</comment>
<dbReference type="KEGG" id="caul:KCG34_14425"/>
<dbReference type="PROSITE" id="PS51068">
    <property type="entry name" value="FPG_CAT"/>
    <property type="match status" value="1"/>
</dbReference>
<feature type="active site" description="Schiff-base intermediate with DNA" evidence="15">
    <location>
        <position position="2"/>
    </location>
</feature>
<dbReference type="EMBL" id="CP073078">
    <property type="protein sequence ID" value="QUD86293.1"/>
    <property type="molecule type" value="Genomic_DNA"/>
</dbReference>
<keyword evidence="19" id="KW-1185">Reference proteome</keyword>
<evidence type="ECO:0000256" key="4">
    <source>
        <dbReference type="ARBA" id="ARBA00022723"/>
    </source>
</evidence>
<evidence type="ECO:0000256" key="15">
    <source>
        <dbReference type="HAMAP-Rule" id="MF_00103"/>
    </source>
</evidence>
<feature type="active site" description="Proton donor; for delta-elimination activity" evidence="15">
    <location>
        <position position="277"/>
    </location>
</feature>
<evidence type="ECO:0000256" key="11">
    <source>
        <dbReference type="ARBA" id="ARBA00023239"/>
    </source>
</evidence>
<dbReference type="InterPro" id="IPR020629">
    <property type="entry name" value="FPG_Glyclase"/>
</dbReference>
<comment type="catalytic activity">
    <reaction evidence="14 15">
        <text>2'-deoxyribonucleotide-(2'-deoxyribose 5'-phosphate)-2'-deoxyribonucleotide-DNA = a 3'-end 2'-deoxyribonucleotide-(2,3-dehydro-2,3-deoxyribose 5'-phosphate)-DNA + a 5'-end 5'-phospho-2'-deoxyribonucleoside-DNA + H(+)</text>
        <dbReference type="Rhea" id="RHEA:66592"/>
        <dbReference type="Rhea" id="RHEA-COMP:13180"/>
        <dbReference type="Rhea" id="RHEA-COMP:16897"/>
        <dbReference type="Rhea" id="RHEA-COMP:17067"/>
        <dbReference type="ChEBI" id="CHEBI:15378"/>
        <dbReference type="ChEBI" id="CHEBI:136412"/>
        <dbReference type="ChEBI" id="CHEBI:157695"/>
        <dbReference type="ChEBI" id="CHEBI:167181"/>
        <dbReference type="EC" id="4.2.99.18"/>
    </reaction>
</comment>
<dbReference type="SUPFAM" id="SSF57716">
    <property type="entry name" value="Glucocorticoid receptor-like (DNA-binding domain)"/>
    <property type="match status" value="1"/>
</dbReference>
<dbReference type="AlphaFoldDB" id="A0A975FVL7"/>
<gene>
    <name evidence="15 18" type="primary">mutM</name>
    <name evidence="15" type="synonym">fpg</name>
    <name evidence="18" type="ORF">KCG34_14425</name>
</gene>
<dbReference type="SUPFAM" id="SSF46946">
    <property type="entry name" value="S13-like H2TH domain"/>
    <property type="match status" value="1"/>
</dbReference>
<accession>A0A975FVL7</accession>
<comment type="function">
    <text evidence="15">Involved in base excision repair of DNA damaged by oxidation or by mutagenic agents. Acts as DNA glycosylase that recognizes and removes damaged bases. Has a preference for oxidized purines, such as 7,8-dihydro-8-oxoguanine (8-oxoG). Has AP (apurinic/apyrimidinic) lyase activity and introduces nicks in the DNA strand. Cleaves the DNA backbone by beta-delta elimination to generate a single-strand break at the site of the removed base with both 3'- and 5'-phosphates.</text>
</comment>
<dbReference type="RefSeq" id="WP_211936345.1">
    <property type="nucleotide sequence ID" value="NZ_CP073078.1"/>
</dbReference>
<dbReference type="InterPro" id="IPR015886">
    <property type="entry name" value="H2TH_FPG"/>
</dbReference>
<keyword evidence="5 15" id="KW-0227">DNA damage</keyword>
<dbReference type="FunFam" id="1.10.8.50:FF:000003">
    <property type="entry name" value="Formamidopyrimidine-DNA glycosylase"/>
    <property type="match status" value="1"/>
</dbReference>
<name>A0A975FVL7_9CAUL</name>
<evidence type="ECO:0000313" key="18">
    <source>
        <dbReference type="EMBL" id="QUD86293.1"/>
    </source>
</evidence>
<dbReference type="NCBIfam" id="TIGR00577">
    <property type="entry name" value="fpg"/>
    <property type="match status" value="1"/>
</dbReference>
<dbReference type="Gene3D" id="3.20.190.10">
    <property type="entry name" value="MutM-like, N-terminal"/>
    <property type="match status" value="1"/>
</dbReference>
<evidence type="ECO:0000256" key="1">
    <source>
        <dbReference type="ARBA" id="ARBA00001668"/>
    </source>
</evidence>
<evidence type="ECO:0000259" key="17">
    <source>
        <dbReference type="PROSITE" id="PS51068"/>
    </source>
</evidence>
<evidence type="ECO:0000256" key="2">
    <source>
        <dbReference type="ARBA" id="ARBA00009409"/>
    </source>
</evidence>
<feature type="binding site" evidence="15">
    <location>
        <position position="166"/>
    </location>
    <ligand>
        <name>DNA</name>
        <dbReference type="ChEBI" id="CHEBI:16991"/>
    </ligand>
</feature>
<feature type="binding site" evidence="15">
    <location>
        <position position="104"/>
    </location>
    <ligand>
        <name>DNA</name>
        <dbReference type="ChEBI" id="CHEBI:16991"/>
    </ligand>
</feature>
<dbReference type="InterPro" id="IPR035937">
    <property type="entry name" value="FPG_N"/>
</dbReference>
<comment type="catalytic activity">
    <reaction evidence="1 15">
        <text>Hydrolysis of DNA containing ring-opened 7-methylguanine residues, releasing 2,6-diamino-4-hydroxy-5-(N-methyl)formamidopyrimidine.</text>
        <dbReference type="EC" id="3.2.2.23"/>
    </reaction>
</comment>
<feature type="domain" description="FPG-type" evidence="16">
    <location>
        <begin position="251"/>
        <end position="287"/>
    </location>
</feature>
<dbReference type="InterPro" id="IPR010979">
    <property type="entry name" value="Ribosomal_uS13-like_H2TH"/>
</dbReference>
<evidence type="ECO:0000256" key="7">
    <source>
        <dbReference type="ARBA" id="ARBA00022801"/>
    </source>
</evidence>
<dbReference type="Pfam" id="PF01149">
    <property type="entry name" value="Fapy_DNA_glyco"/>
    <property type="match status" value="1"/>
</dbReference>
<keyword evidence="6 15" id="KW-0863">Zinc-finger</keyword>
<dbReference type="Pfam" id="PF06831">
    <property type="entry name" value="H2TH"/>
    <property type="match status" value="1"/>
</dbReference>
<keyword evidence="11 15" id="KW-0456">Lyase</keyword>
<keyword evidence="8 15" id="KW-0862">Zinc</keyword>
<dbReference type="HAMAP" id="MF_00103">
    <property type="entry name" value="Fapy_DNA_glycosyl"/>
    <property type="match status" value="1"/>
</dbReference>
<evidence type="ECO:0000259" key="16">
    <source>
        <dbReference type="PROSITE" id="PS51066"/>
    </source>
</evidence>
<organism evidence="18 19">
    <name type="scientific">Phenylobacterium montanum</name>
    <dbReference type="NCBI Taxonomy" id="2823693"/>
    <lineage>
        <taxon>Bacteria</taxon>
        <taxon>Pseudomonadati</taxon>
        <taxon>Pseudomonadota</taxon>
        <taxon>Alphaproteobacteria</taxon>
        <taxon>Caulobacterales</taxon>
        <taxon>Caulobacteraceae</taxon>
        <taxon>Phenylobacterium</taxon>
    </lineage>
</organism>
<dbReference type="GO" id="GO:0006284">
    <property type="term" value="P:base-excision repair"/>
    <property type="evidence" value="ECO:0007669"/>
    <property type="project" value="InterPro"/>
</dbReference>
<keyword evidence="13 15" id="KW-0326">Glycosidase</keyword>
<evidence type="ECO:0000256" key="6">
    <source>
        <dbReference type="ARBA" id="ARBA00022771"/>
    </source>
</evidence>
<dbReference type="CDD" id="cd08966">
    <property type="entry name" value="EcFpg-like_N"/>
    <property type="match status" value="1"/>
</dbReference>